<comment type="subcellular location">
    <subcellularLocation>
        <location evidence="1">Cell membrane</location>
        <topology evidence="1">Multi-pass membrane protein</topology>
    </subcellularLocation>
</comment>
<keyword evidence="6 8" id="KW-0472">Membrane</keyword>
<feature type="transmembrane region" description="Helical" evidence="8">
    <location>
        <begin position="272"/>
        <end position="290"/>
    </location>
</feature>
<dbReference type="GO" id="GO:0005886">
    <property type="term" value="C:plasma membrane"/>
    <property type="evidence" value="ECO:0007669"/>
    <property type="project" value="UniProtKB-SubCell"/>
</dbReference>
<keyword evidence="3" id="KW-1003">Cell membrane</keyword>
<evidence type="ECO:0000256" key="8">
    <source>
        <dbReference type="SAM" id="Phobius"/>
    </source>
</evidence>
<keyword evidence="5 8" id="KW-1133">Transmembrane helix</keyword>
<proteinExistence type="inferred from homology"/>
<evidence type="ECO:0000313" key="9">
    <source>
        <dbReference type="EMBL" id="KAB7652086.1"/>
    </source>
</evidence>
<dbReference type="GO" id="GO:0015128">
    <property type="term" value="F:gluconate transmembrane transporter activity"/>
    <property type="evidence" value="ECO:0007669"/>
    <property type="project" value="InterPro"/>
</dbReference>
<reference evidence="9 10" key="1">
    <citation type="submission" date="2019-10" db="EMBL/GenBank/DDBJ databases">
        <title>Genome diversity of Sutterella seckii.</title>
        <authorList>
            <person name="Chaplin A.V."/>
            <person name="Sokolova S.R."/>
            <person name="Mosin K.A."/>
            <person name="Ivanova E.L."/>
            <person name="Kochetkova T.O."/>
            <person name="Goltsov A.Y."/>
            <person name="Trofimov D.Y."/>
            <person name="Efimov B.A."/>
        </authorList>
    </citation>
    <scope>NUCLEOTIDE SEQUENCE [LARGE SCALE GENOMIC DNA]</scope>
    <source>
        <strain evidence="9 10">ASD393</strain>
    </source>
</reference>
<dbReference type="RefSeq" id="WP_152159206.1">
    <property type="nucleotide sequence ID" value="NZ_WEHX01000152.1"/>
</dbReference>
<sequence length="449" mass="47340">MPLLIIAIGVAALLLLTIRYKLNTFVSLIIVSIGVAIASGMPLHKIIGAIEGGFGGTLGHIGLIFGFGVMLGRLLAEAGGAQRIALTMLHVFGKKHMEWAVVCSAFIVGIALFFEVGLILLIPIIFAIAREAKVSPMMLCVPMLSGLLVAHCFLPPHPGPTVIAKEYGADVGMVLLYGMIVGIPTFLLSGPVLNRFCRKLVPAAFQKAGDISALGSTKTFTDAEMPSFGISFITAMLPVILMALVTILEFFITPEMRDQSMFLETVFFLGNSTTAMLVSMLFALYTMGYARGKKMDELMKTCGAGIAGIAGLLLIIGGGGAFKQVLIDSGAGAYIADLVSGERINPIILAWAIASLLRICLGSATVAAISTAGLVIPMISGNPEVNLALITLATGAGSSICSHVNDASFWMIKEFFGLTTKETLCTWTLMSTVVSILGLVFLLLVDMVL</sequence>
<dbReference type="PIRSF" id="PIRSF002746">
    <property type="entry name" value="Gluconate_transporter"/>
    <property type="match status" value="1"/>
</dbReference>
<feature type="transmembrane region" description="Helical" evidence="8">
    <location>
        <begin position="424"/>
        <end position="445"/>
    </location>
</feature>
<protein>
    <submittedName>
        <fullName evidence="9">Gluconate permease</fullName>
    </submittedName>
</protein>
<evidence type="ECO:0000313" key="10">
    <source>
        <dbReference type="Proteomes" id="UP000430564"/>
    </source>
</evidence>
<evidence type="ECO:0000256" key="5">
    <source>
        <dbReference type="ARBA" id="ARBA00022989"/>
    </source>
</evidence>
<keyword evidence="4 8" id="KW-0812">Transmembrane</keyword>
<feature type="transmembrane region" description="Helical" evidence="8">
    <location>
        <begin position="174"/>
        <end position="193"/>
    </location>
</feature>
<dbReference type="AlphaFoldDB" id="A0A6I1EMN0"/>
<comment type="caution">
    <text evidence="9">The sequence shown here is derived from an EMBL/GenBank/DDBJ whole genome shotgun (WGS) entry which is preliminary data.</text>
</comment>
<organism evidence="9 10">
    <name type="scientific">Sutterella seckii</name>
    <dbReference type="NCBI Taxonomy" id="1944635"/>
    <lineage>
        <taxon>Bacteria</taxon>
        <taxon>Pseudomonadati</taxon>
        <taxon>Pseudomonadota</taxon>
        <taxon>Betaproteobacteria</taxon>
        <taxon>Burkholderiales</taxon>
        <taxon>Sutterellaceae</taxon>
        <taxon>Sutterella</taxon>
    </lineage>
</organism>
<evidence type="ECO:0000256" key="6">
    <source>
        <dbReference type="ARBA" id="ARBA00023136"/>
    </source>
</evidence>
<dbReference type="PANTHER" id="PTHR30354">
    <property type="entry name" value="GNT FAMILY GLUCONATE TRANSPORTER"/>
    <property type="match status" value="1"/>
</dbReference>
<evidence type="ECO:0000256" key="4">
    <source>
        <dbReference type="ARBA" id="ARBA00022692"/>
    </source>
</evidence>
<dbReference type="OrthoDB" id="9787129at2"/>
<name>A0A6I1EMN0_9BURK</name>
<evidence type="ECO:0000256" key="7">
    <source>
        <dbReference type="ARBA" id="ARBA00049663"/>
    </source>
</evidence>
<feature type="transmembrane region" description="Helical" evidence="8">
    <location>
        <begin position="96"/>
        <end position="129"/>
    </location>
</feature>
<dbReference type="Pfam" id="PF02447">
    <property type="entry name" value="GntP_permease"/>
    <property type="match status" value="1"/>
</dbReference>
<keyword evidence="2" id="KW-0813">Transport</keyword>
<evidence type="ECO:0000256" key="2">
    <source>
        <dbReference type="ARBA" id="ARBA00022448"/>
    </source>
</evidence>
<dbReference type="NCBIfam" id="TIGR00791">
    <property type="entry name" value="gntP"/>
    <property type="match status" value="1"/>
</dbReference>
<evidence type="ECO:0000256" key="1">
    <source>
        <dbReference type="ARBA" id="ARBA00004651"/>
    </source>
</evidence>
<feature type="transmembrane region" description="Helical" evidence="8">
    <location>
        <begin position="29"/>
        <end position="47"/>
    </location>
</feature>
<feature type="transmembrane region" description="Helical" evidence="8">
    <location>
        <begin position="348"/>
        <end position="375"/>
    </location>
</feature>
<feature type="transmembrane region" description="Helical" evidence="8">
    <location>
        <begin position="136"/>
        <end position="154"/>
    </location>
</feature>
<dbReference type="InterPro" id="IPR003474">
    <property type="entry name" value="Glcn_transporter"/>
</dbReference>
<dbReference type="PANTHER" id="PTHR30354:SF22">
    <property type="entry name" value="HIGH-AFFINITY GLUCONATE TRANSPORTER"/>
    <property type="match status" value="1"/>
</dbReference>
<dbReference type="Proteomes" id="UP000430564">
    <property type="component" value="Unassembled WGS sequence"/>
</dbReference>
<feature type="transmembrane region" description="Helical" evidence="8">
    <location>
        <begin position="228"/>
        <end position="252"/>
    </location>
</feature>
<comment type="similarity">
    <text evidence="7">Belongs to the GntP permease family.</text>
</comment>
<feature type="transmembrane region" description="Helical" evidence="8">
    <location>
        <begin position="54"/>
        <end position="76"/>
    </location>
</feature>
<accession>A0A6I1EMN0</accession>
<evidence type="ECO:0000256" key="3">
    <source>
        <dbReference type="ARBA" id="ARBA00022475"/>
    </source>
</evidence>
<dbReference type="EMBL" id="WEHX01000152">
    <property type="protein sequence ID" value="KAB7652086.1"/>
    <property type="molecule type" value="Genomic_DNA"/>
</dbReference>
<gene>
    <name evidence="9" type="ORF">GBM95_11395</name>
</gene>
<feature type="transmembrane region" description="Helical" evidence="8">
    <location>
        <begin position="302"/>
        <end position="322"/>
    </location>
</feature>